<dbReference type="PANTHER" id="PTHR14024">
    <property type="entry name" value="PERILIPIN"/>
    <property type="match status" value="1"/>
</dbReference>
<dbReference type="Pfam" id="PF03036">
    <property type="entry name" value="Perilipin"/>
    <property type="match status" value="1"/>
</dbReference>
<evidence type="ECO:0000313" key="3">
    <source>
        <dbReference type="Proteomes" id="UP000053257"/>
    </source>
</evidence>
<sequence>MAEAQTQPPATELTVLTRVASIPLIADSLGAVHQTLSTNPYTRSPYATAQGLSKYALGYTEPLQKTIAPLLVRADGLANKGLDVVESRYPYPFKTPTEDIVKDLRGRSDQARDIANKTIDEKVKSPAITVAQGIDQRFAPVVDYFQVAVQKIHSTTGSPEVTPVELPKYQYQRAVALSKDLSDQLLTFSTEQINQIKTQNVLVKRATDAAHQVSAVASSSYSAAQEKVHAVSDVMLQELTKVQQSTATLPAQLQSSFNDISVHLTATIHDISSILTSSDPLQDKVTKVREHVQEHVYPLLEATSARAQVILESLRGKVAEKEAVAAAETNGNGAANGHD</sequence>
<keyword evidence="3" id="KW-1185">Reference proteome</keyword>
<comment type="similarity">
    <text evidence="1">Belongs to the perilipin family.</text>
</comment>
<dbReference type="OrthoDB" id="376826at2759"/>
<dbReference type="GO" id="GO:0010890">
    <property type="term" value="P:positive regulation of triglyceride storage"/>
    <property type="evidence" value="ECO:0007669"/>
    <property type="project" value="TreeGrafter"/>
</dbReference>
<evidence type="ECO:0000313" key="2">
    <source>
        <dbReference type="EMBL" id="KIP07257.1"/>
    </source>
</evidence>
<reference evidence="2 3" key="1">
    <citation type="journal article" date="2014" name="PLoS Genet.">
        <title>Analysis of the Phlebiopsis gigantea genome, transcriptome and secretome provides insight into its pioneer colonization strategies of wood.</title>
        <authorList>
            <person name="Hori C."/>
            <person name="Ishida T."/>
            <person name="Igarashi K."/>
            <person name="Samejima M."/>
            <person name="Suzuki H."/>
            <person name="Master E."/>
            <person name="Ferreira P."/>
            <person name="Ruiz-Duenas F.J."/>
            <person name="Held B."/>
            <person name="Canessa P."/>
            <person name="Larrondo L.F."/>
            <person name="Schmoll M."/>
            <person name="Druzhinina I.S."/>
            <person name="Kubicek C.P."/>
            <person name="Gaskell J.A."/>
            <person name="Kersten P."/>
            <person name="St John F."/>
            <person name="Glasner J."/>
            <person name="Sabat G."/>
            <person name="Splinter BonDurant S."/>
            <person name="Syed K."/>
            <person name="Yadav J."/>
            <person name="Mgbeahuruike A.C."/>
            <person name="Kovalchuk A."/>
            <person name="Asiegbu F.O."/>
            <person name="Lackner G."/>
            <person name="Hoffmeister D."/>
            <person name="Rencoret J."/>
            <person name="Gutierrez A."/>
            <person name="Sun H."/>
            <person name="Lindquist E."/>
            <person name="Barry K."/>
            <person name="Riley R."/>
            <person name="Grigoriev I.V."/>
            <person name="Henrissat B."/>
            <person name="Kues U."/>
            <person name="Berka R.M."/>
            <person name="Martinez A.T."/>
            <person name="Covert S.F."/>
            <person name="Blanchette R.A."/>
            <person name="Cullen D."/>
        </authorList>
    </citation>
    <scope>NUCLEOTIDE SEQUENCE [LARGE SCALE GENOMIC DNA]</scope>
    <source>
        <strain evidence="2 3">11061_1 CR5-6</strain>
    </source>
</reference>
<organism evidence="2 3">
    <name type="scientific">Phlebiopsis gigantea (strain 11061_1 CR5-6)</name>
    <name type="common">White-rot fungus</name>
    <name type="synonym">Peniophora gigantea</name>
    <dbReference type="NCBI Taxonomy" id="745531"/>
    <lineage>
        <taxon>Eukaryota</taxon>
        <taxon>Fungi</taxon>
        <taxon>Dikarya</taxon>
        <taxon>Basidiomycota</taxon>
        <taxon>Agaricomycotina</taxon>
        <taxon>Agaricomycetes</taxon>
        <taxon>Polyporales</taxon>
        <taxon>Phanerochaetaceae</taxon>
        <taxon>Phlebiopsis</taxon>
    </lineage>
</organism>
<dbReference type="Proteomes" id="UP000053257">
    <property type="component" value="Unassembled WGS sequence"/>
</dbReference>
<dbReference type="GO" id="GO:0019915">
    <property type="term" value="P:lipid storage"/>
    <property type="evidence" value="ECO:0007669"/>
    <property type="project" value="TreeGrafter"/>
</dbReference>
<protein>
    <recommendedName>
        <fullName evidence="4">Lipid droplet-associated perilipin protein</fullName>
    </recommendedName>
</protein>
<dbReference type="STRING" id="745531.A0A0C3S8B4"/>
<evidence type="ECO:0008006" key="4">
    <source>
        <dbReference type="Google" id="ProtNLM"/>
    </source>
</evidence>
<dbReference type="PANTHER" id="PTHR14024:SF49">
    <property type="entry name" value="LIPID STORAGE DROPLETS SURFACE-BINDING PROTEIN 1"/>
    <property type="match status" value="1"/>
</dbReference>
<dbReference type="EMBL" id="KN840501">
    <property type="protein sequence ID" value="KIP07257.1"/>
    <property type="molecule type" value="Genomic_DNA"/>
</dbReference>
<gene>
    <name evidence="2" type="ORF">PHLGIDRAFT_89876</name>
</gene>
<dbReference type="InterPro" id="IPR004279">
    <property type="entry name" value="Perilipin"/>
</dbReference>
<dbReference type="GO" id="GO:0005829">
    <property type="term" value="C:cytosol"/>
    <property type="evidence" value="ECO:0007669"/>
    <property type="project" value="TreeGrafter"/>
</dbReference>
<dbReference type="HOGENOM" id="CLU_063497_0_0_1"/>
<name>A0A0C3S8B4_PHLG1</name>
<dbReference type="GO" id="GO:0005811">
    <property type="term" value="C:lipid droplet"/>
    <property type="evidence" value="ECO:0007669"/>
    <property type="project" value="TreeGrafter"/>
</dbReference>
<proteinExistence type="inferred from homology"/>
<accession>A0A0C3S8B4</accession>
<dbReference type="AlphaFoldDB" id="A0A0C3S8B4"/>
<evidence type="ECO:0000256" key="1">
    <source>
        <dbReference type="ARBA" id="ARBA00006311"/>
    </source>
</evidence>